<name>A0A0F8ZNC1_9ZZZZ</name>
<sequence>MKYKVGDKVRIIENWEFVEEVEKTIRTLKNGRFVTIKEV</sequence>
<evidence type="ECO:0000313" key="1">
    <source>
        <dbReference type="EMBL" id="KKK87480.1"/>
    </source>
</evidence>
<gene>
    <name evidence="1" type="ORF">LCGC14_2752800</name>
</gene>
<proteinExistence type="predicted"/>
<protein>
    <submittedName>
        <fullName evidence="1">Uncharacterized protein</fullName>
    </submittedName>
</protein>
<reference evidence="1" key="1">
    <citation type="journal article" date="2015" name="Nature">
        <title>Complex archaea that bridge the gap between prokaryotes and eukaryotes.</title>
        <authorList>
            <person name="Spang A."/>
            <person name="Saw J.H."/>
            <person name="Jorgensen S.L."/>
            <person name="Zaremba-Niedzwiedzka K."/>
            <person name="Martijn J."/>
            <person name="Lind A.E."/>
            <person name="van Eijk R."/>
            <person name="Schleper C."/>
            <person name="Guy L."/>
            <person name="Ettema T.J."/>
        </authorList>
    </citation>
    <scope>NUCLEOTIDE SEQUENCE</scope>
</reference>
<organism evidence="1">
    <name type="scientific">marine sediment metagenome</name>
    <dbReference type="NCBI Taxonomy" id="412755"/>
    <lineage>
        <taxon>unclassified sequences</taxon>
        <taxon>metagenomes</taxon>
        <taxon>ecological metagenomes</taxon>
    </lineage>
</organism>
<feature type="non-terminal residue" evidence="1">
    <location>
        <position position="39"/>
    </location>
</feature>
<accession>A0A0F8ZNC1</accession>
<dbReference type="EMBL" id="LAZR01050382">
    <property type="protein sequence ID" value="KKK87480.1"/>
    <property type="molecule type" value="Genomic_DNA"/>
</dbReference>
<comment type="caution">
    <text evidence="1">The sequence shown here is derived from an EMBL/GenBank/DDBJ whole genome shotgun (WGS) entry which is preliminary data.</text>
</comment>
<dbReference type="AlphaFoldDB" id="A0A0F8ZNC1"/>